<feature type="binding site" evidence="2">
    <location>
        <position position="157"/>
    </location>
    <ligand>
        <name>substrate</name>
    </ligand>
</feature>
<dbReference type="Pfam" id="PF03480">
    <property type="entry name" value="DctP"/>
    <property type="match status" value="1"/>
</dbReference>
<dbReference type="InterPro" id="IPR038404">
    <property type="entry name" value="TRAP_DctP_sf"/>
</dbReference>
<evidence type="ECO:0000313" key="4">
    <source>
        <dbReference type="EMBL" id="NEN75343.1"/>
    </source>
</evidence>
<reference evidence="4 5" key="1">
    <citation type="submission" date="2020-02" db="EMBL/GenBank/DDBJ databases">
        <title>Pelistega sp. NLN82 were isolated from wild rodents of the Hainan Island.</title>
        <authorList>
            <person name="Niu N."/>
            <person name="Zhou J."/>
        </authorList>
    </citation>
    <scope>NUCLEOTIDE SEQUENCE [LARGE SCALE GENOMIC DNA]</scope>
    <source>
        <strain evidence="4 5">NLN82</strain>
    </source>
</reference>
<dbReference type="GO" id="GO:0055085">
    <property type="term" value="P:transmembrane transport"/>
    <property type="evidence" value="ECO:0007669"/>
    <property type="project" value="InterPro"/>
</dbReference>
<feature type="binding site" evidence="3">
    <location>
        <position position="241"/>
    </location>
    <ligand>
        <name>substrate</name>
    </ligand>
</feature>
<dbReference type="InterPro" id="IPR018389">
    <property type="entry name" value="DctP_fam"/>
</dbReference>
<gene>
    <name evidence="4" type="ORF">F9B74_03245</name>
</gene>
<dbReference type="PANTHER" id="PTHR33376">
    <property type="match status" value="1"/>
</dbReference>
<feature type="binding site" evidence="3">
    <location>
        <position position="215"/>
    </location>
    <ligand>
        <name>substrate</name>
    </ligand>
</feature>
<dbReference type="Proteomes" id="UP000477651">
    <property type="component" value="Unassembled WGS sequence"/>
</dbReference>
<accession>A0A6L9Y4Q5</accession>
<evidence type="ECO:0000313" key="5">
    <source>
        <dbReference type="Proteomes" id="UP000477651"/>
    </source>
</evidence>
<evidence type="ECO:0000256" key="2">
    <source>
        <dbReference type="PIRSR" id="PIRSR039026-1"/>
    </source>
</evidence>
<dbReference type="PANTHER" id="PTHR33376:SF5">
    <property type="entry name" value="EXTRACYTOPLASMIC SOLUTE RECEPTOR PROTEIN"/>
    <property type="match status" value="1"/>
</dbReference>
<dbReference type="RefSeq" id="WP_163764028.1">
    <property type="nucleotide sequence ID" value="NZ_JAAGYR010000004.1"/>
</dbReference>
<feature type="binding site" evidence="3">
    <location>
        <position position="216"/>
    </location>
    <ligand>
        <name>Na(+)</name>
        <dbReference type="ChEBI" id="CHEBI:29101"/>
    </ligand>
</feature>
<feature type="binding site" evidence="2">
    <location>
        <position position="178"/>
    </location>
    <ligand>
        <name>substrate</name>
    </ligand>
</feature>
<keyword evidence="5" id="KW-1185">Reference proteome</keyword>
<evidence type="ECO:0000256" key="1">
    <source>
        <dbReference type="ARBA" id="ARBA00022729"/>
    </source>
</evidence>
<sequence length="368" mass="40985">MQRRSFLKKVGMGAIVGSAVIGAPAIAQENPSIKWRMASSYPRSLPALYGSGEKFVKYVKEMTGGQFIIDSFPPGEIVPALQVMDAVSNGTIQAGHTSSYYYFGKNPAYCFDTAVPFGLNARQMFAWMTEGNGMTLLRELFASANIVNFMLGNTGAQMGGWYRNPLNSVEDLKGLKMRVAGLTGELLSRLGVVPQQLATGDIYPALEKGTLDAVELVGPFDDEKAGFFNVAKYYYYPGFWEAGPQLSLYTNKDAYEALPEHYKAVIENASRSATMDMLATYDAQNPQALRRLLAAGVKLQEFPRDILEAAYHAAQEMYKEYSDKDPMFKKIYEDHMAFRDNLMPWFNAVEGSYTRFVSQMIAKSRQKS</sequence>
<protein>
    <submittedName>
        <fullName evidence="4">ABC transporter substrate-binding protein</fullName>
    </submittedName>
</protein>
<dbReference type="GO" id="GO:0046872">
    <property type="term" value="F:metal ion binding"/>
    <property type="evidence" value="ECO:0007669"/>
    <property type="project" value="UniProtKB-KW"/>
</dbReference>
<dbReference type="GO" id="GO:0031317">
    <property type="term" value="C:tripartite ATP-independent periplasmic transporter complex"/>
    <property type="evidence" value="ECO:0007669"/>
    <property type="project" value="InterPro"/>
</dbReference>
<comment type="caution">
    <text evidence="4">The sequence shown here is derived from an EMBL/GenBank/DDBJ whole genome shotgun (WGS) entry which is preliminary data.</text>
</comment>
<keyword evidence="1" id="KW-0732">Signal</keyword>
<dbReference type="InterPro" id="IPR026289">
    <property type="entry name" value="SBP_TakP-like"/>
</dbReference>
<keyword evidence="3" id="KW-0479">Metal-binding</keyword>
<dbReference type="NCBIfam" id="NF037995">
    <property type="entry name" value="TRAP_S1"/>
    <property type="match status" value="1"/>
</dbReference>
<organism evidence="4 5">
    <name type="scientific">Pelistega ratti</name>
    <dbReference type="NCBI Taxonomy" id="2652177"/>
    <lineage>
        <taxon>Bacteria</taxon>
        <taxon>Pseudomonadati</taxon>
        <taxon>Pseudomonadota</taxon>
        <taxon>Betaproteobacteria</taxon>
        <taxon>Burkholderiales</taxon>
        <taxon>Alcaligenaceae</taxon>
        <taxon>Pelistega</taxon>
    </lineage>
</organism>
<dbReference type="Gene3D" id="3.40.190.170">
    <property type="entry name" value="Bacterial extracellular solute-binding protein, family 7"/>
    <property type="match status" value="1"/>
</dbReference>
<dbReference type="SUPFAM" id="SSF53850">
    <property type="entry name" value="Periplasmic binding protein-like II"/>
    <property type="match status" value="1"/>
</dbReference>
<name>A0A6L9Y4Q5_9BURK</name>
<dbReference type="PIRSF" id="PIRSF039026">
    <property type="entry name" value="SiaP"/>
    <property type="match status" value="1"/>
</dbReference>
<proteinExistence type="predicted"/>
<dbReference type="EMBL" id="JAAGYR010000004">
    <property type="protein sequence ID" value="NEN75343.1"/>
    <property type="molecule type" value="Genomic_DNA"/>
</dbReference>
<evidence type="ECO:0000256" key="3">
    <source>
        <dbReference type="PIRSR" id="PIRSR039026-2"/>
    </source>
</evidence>
<dbReference type="Gene3D" id="3.40.190.10">
    <property type="entry name" value="Periplasmic binding protein-like II"/>
    <property type="match status" value="1"/>
</dbReference>
<dbReference type="AlphaFoldDB" id="A0A6L9Y4Q5"/>